<dbReference type="Proteomes" id="UP000431264">
    <property type="component" value="Unassembled WGS sequence"/>
</dbReference>
<reference evidence="2" key="1">
    <citation type="submission" date="2019-05" db="EMBL/GenBank/DDBJ databases">
        <title>Flavobacterium profundi sp. nov., isolated from a deep-sea seamount.</title>
        <authorList>
            <person name="Zhang D.-C."/>
        </authorList>
    </citation>
    <scope>NUCLEOTIDE SEQUENCE [LARGE SCALE GENOMIC DNA]</scope>
    <source>
        <strain evidence="2">TP390</strain>
    </source>
</reference>
<dbReference type="AlphaFoldDB" id="A0A6I4ILC4"/>
<evidence type="ECO:0000313" key="1">
    <source>
        <dbReference type="EMBL" id="MVO09399.1"/>
    </source>
</evidence>
<dbReference type="EMBL" id="WQLW01000006">
    <property type="protein sequence ID" value="MVO09399.1"/>
    <property type="molecule type" value="Genomic_DNA"/>
</dbReference>
<gene>
    <name evidence="1" type="ORF">GOQ30_09535</name>
</gene>
<comment type="caution">
    <text evidence="1">The sequence shown here is derived from an EMBL/GenBank/DDBJ whole genome shotgun (WGS) entry which is preliminary data.</text>
</comment>
<dbReference type="RefSeq" id="WP_140997778.1">
    <property type="nucleotide sequence ID" value="NZ_VDCZ01000006.1"/>
</dbReference>
<protein>
    <submittedName>
        <fullName evidence="1">Uncharacterized protein</fullName>
    </submittedName>
</protein>
<accession>A0A6I4ILC4</accession>
<evidence type="ECO:0000313" key="2">
    <source>
        <dbReference type="Proteomes" id="UP000431264"/>
    </source>
</evidence>
<dbReference type="OrthoDB" id="1374498at2"/>
<name>A0A6I4ILC4_9FLAO</name>
<organism evidence="1 2">
    <name type="scientific">Flavobacterium profundi</name>
    <dbReference type="NCBI Taxonomy" id="1774945"/>
    <lineage>
        <taxon>Bacteria</taxon>
        <taxon>Pseudomonadati</taxon>
        <taxon>Bacteroidota</taxon>
        <taxon>Flavobacteriia</taxon>
        <taxon>Flavobacteriales</taxon>
        <taxon>Flavobacteriaceae</taxon>
        <taxon>Flavobacterium</taxon>
    </lineage>
</organism>
<proteinExistence type="predicted"/>
<sequence length="153" mass="17943">MKHIFILISVFAALFVFDDINIQWEDEVTGDFSFSKKQSMKCEAWCYEFAGCTEIFAKRLSKDSIVCYTLPNETTHSTLHFYIVKDKICQPRIELNSITGTKKNYSSNKGKMKIDKKLFQKKIVKADFEMQFHHDENPSKSMFWKGKIFAKIK</sequence>
<keyword evidence="2" id="KW-1185">Reference proteome</keyword>